<gene>
    <name evidence="2" type="ORF">HJC23_000422</name>
</gene>
<feature type="compositionally biased region" description="Low complexity" evidence="1">
    <location>
        <begin position="1"/>
        <end position="17"/>
    </location>
</feature>
<evidence type="ECO:0000313" key="3">
    <source>
        <dbReference type="Proteomes" id="UP001516023"/>
    </source>
</evidence>
<dbReference type="EMBL" id="JABMIG020000057">
    <property type="protein sequence ID" value="KAL3797084.1"/>
    <property type="molecule type" value="Genomic_DNA"/>
</dbReference>
<dbReference type="Proteomes" id="UP001516023">
    <property type="component" value="Unassembled WGS sequence"/>
</dbReference>
<dbReference type="InterPro" id="IPR037121">
    <property type="entry name" value="Ribosomal_bL25_C"/>
</dbReference>
<dbReference type="AlphaFoldDB" id="A0ABD3QAZ8"/>
<evidence type="ECO:0000256" key="1">
    <source>
        <dbReference type="SAM" id="MobiDB-lite"/>
    </source>
</evidence>
<protein>
    <submittedName>
        <fullName evidence="2">Uncharacterized protein</fullName>
    </submittedName>
</protein>
<feature type="compositionally biased region" description="Polar residues" evidence="1">
    <location>
        <begin position="29"/>
        <end position="38"/>
    </location>
</feature>
<dbReference type="Gene3D" id="2.170.120.20">
    <property type="entry name" value="Ribosomal protein L25, beta domain"/>
    <property type="match status" value="1"/>
</dbReference>
<evidence type="ECO:0000313" key="2">
    <source>
        <dbReference type="EMBL" id="KAL3797084.1"/>
    </source>
</evidence>
<reference evidence="2 3" key="1">
    <citation type="journal article" date="2020" name="G3 (Bethesda)">
        <title>Improved Reference Genome for Cyclotella cryptica CCMP332, a Model for Cell Wall Morphogenesis, Salinity Adaptation, and Lipid Production in Diatoms (Bacillariophyta).</title>
        <authorList>
            <person name="Roberts W.R."/>
            <person name="Downey K.M."/>
            <person name="Ruck E.C."/>
            <person name="Traller J.C."/>
            <person name="Alverson A.J."/>
        </authorList>
    </citation>
    <scope>NUCLEOTIDE SEQUENCE [LARGE SCALE GENOMIC DNA]</scope>
    <source>
        <strain evidence="2 3">CCMP332</strain>
    </source>
</reference>
<organism evidence="2 3">
    <name type="scientific">Cyclotella cryptica</name>
    <dbReference type="NCBI Taxonomy" id="29204"/>
    <lineage>
        <taxon>Eukaryota</taxon>
        <taxon>Sar</taxon>
        <taxon>Stramenopiles</taxon>
        <taxon>Ochrophyta</taxon>
        <taxon>Bacillariophyta</taxon>
        <taxon>Coscinodiscophyceae</taxon>
        <taxon>Thalassiosirophycidae</taxon>
        <taxon>Stephanodiscales</taxon>
        <taxon>Stephanodiscaceae</taxon>
        <taxon>Cyclotella</taxon>
    </lineage>
</organism>
<dbReference type="PANTHER" id="PTHR33284:SF1">
    <property type="entry name" value="RIBOSOMAL PROTEIN L25_GLN-TRNA SYNTHETASE, ANTI-CODON-BINDING DOMAIN-CONTAINING PROTEIN"/>
    <property type="match status" value="1"/>
</dbReference>
<comment type="caution">
    <text evidence="2">The sequence shown here is derived from an EMBL/GenBank/DDBJ whole genome shotgun (WGS) entry which is preliminary data.</text>
</comment>
<dbReference type="PANTHER" id="PTHR33284">
    <property type="entry name" value="RIBOSOMAL PROTEIN L25/GLN-TRNA SYNTHETASE, ANTI-CODON-BINDING DOMAIN-CONTAINING PROTEIN"/>
    <property type="match status" value="1"/>
</dbReference>
<dbReference type="InterPro" id="IPR011035">
    <property type="entry name" value="Ribosomal_bL25/Gln-tRNA_synth"/>
</dbReference>
<keyword evidence="3" id="KW-1185">Reference proteome</keyword>
<dbReference type="InterPro" id="IPR020930">
    <property type="entry name" value="Ribosomal_uL5_bac-type"/>
</dbReference>
<accession>A0ABD3QAZ8</accession>
<name>A0ABD3QAZ8_9STRA</name>
<feature type="compositionally biased region" description="Basic residues" evidence="1">
    <location>
        <begin position="18"/>
        <end position="28"/>
    </location>
</feature>
<proteinExistence type="predicted"/>
<sequence length="379" mass="42415">MNQMLRSATRAAVSSASRPRRGTLRHSSTKTAPLYASPSTFVSGVTPDQIAHNPALAEWYASNFASWQSDPDSFAVPQRAAETVHEEEHDPHAIVLPPELAARNIRPLVAYARLPGKEQGSRNCRRMRNPRQTHSPTYFPLVPGILHGSDPTQSILGIDPSSKLLVKTPWFEIQRELDRYHHSFESRVYALTIFASQDCHVSYHKSKQNTPSSQFQVCQSTMTITELPPSPPPSLSPRTPLLQNILVIPTDLQMHPVDHSAFCLNYHRYHPQKPIKLPIRSINEEESPAMKRGGFLAYANRTIECFIEEDVSIPEYVALECSGLRQKDVVRRDRLVLPKGVRVCPWVGQDYLVGSVFGAKGAGAAEKEGGDEKEKKKKK</sequence>
<feature type="region of interest" description="Disordered" evidence="1">
    <location>
        <begin position="1"/>
        <end position="38"/>
    </location>
</feature>
<dbReference type="SUPFAM" id="SSF50715">
    <property type="entry name" value="Ribosomal protein L25-like"/>
    <property type="match status" value="1"/>
</dbReference>